<dbReference type="Gene3D" id="2.60.120.380">
    <property type="match status" value="1"/>
</dbReference>
<dbReference type="PRINTS" id="PR00723">
    <property type="entry name" value="SUBTILISIN"/>
</dbReference>
<dbReference type="PROSITE" id="PS51892">
    <property type="entry name" value="SUBTILASE"/>
    <property type="match status" value="1"/>
</dbReference>
<dbReference type="InterPro" id="IPR008979">
    <property type="entry name" value="Galactose-bd-like_sf"/>
</dbReference>
<dbReference type="eggNOG" id="KOG1114">
    <property type="taxonomic scope" value="Eukaryota"/>
</dbReference>
<evidence type="ECO:0000256" key="2">
    <source>
        <dbReference type="ARBA" id="ARBA00022670"/>
    </source>
</evidence>
<dbReference type="Pfam" id="PF00082">
    <property type="entry name" value="Peptidase_S8"/>
    <property type="match status" value="1"/>
</dbReference>
<feature type="active site" description="Charge relay system" evidence="7">
    <location>
        <position position="653"/>
    </location>
</feature>
<dbReference type="PANTHER" id="PTHR43399:SF4">
    <property type="entry name" value="CELL WALL-ASSOCIATED PROTEASE"/>
    <property type="match status" value="1"/>
</dbReference>
<feature type="active site" description="Charge relay system" evidence="7">
    <location>
        <position position="845"/>
    </location>
</feature>
<organism evidence="11 12">
    <name type="scientific">Thalassiosira oceanica</name>
    <name type="common">Marine diatom</name>
    <dbReference type="NCBI Taxonomy" id="159749"/>
    <lineage>
        <taxon>Eukaryota</taxon>
        <taxon>Sar</taxon>
        <taxon>Stramenopiles</taxon>
        <taxon>Ochrophyta</taxon>
        <taxon>Bacillariophyta</taxon>
        <taxon>Coscinodiscophyceae</taxon>
        <taxon>Thalassiosirophycidae</taxon>
        <taxon>Thalassiosirales</taxon>
        <taxon>Thalassiosiraceae</taxon>
        <taxon>Thalassiosira</taxon>
    </lineage>
</organism>
<feature type="active site" description="Charge relay system" evidence="7">
    <location>
        <position position="604"/>
    </location>
</feature>
<evidence type="ECO:0000256" key="8">
    <source>
        <dbReference type="SAM" id="MobiDB-lite"/>
    </source>
</evidence>
<comment type="caution">
    <text evidence="11">The sequence shown here is derived from an EMBL/GenBank/DDBJ whole genome shotgun (WGS) entry which is preliminary data.</text>
</comment>
<keyword evidence="2 7" id="KW-0645">Protease</keyword>
<evidence type="ECO:0000256" key="6">
    <source>
        <dbReference type="ARBA" id="ARBA00023619"/>
    </source>
</evidence>
<dbReference type="PROSITE" id="PS00137">
    <property type="entry name" value="SUBTILASE_HIS"/>
    <property type="match status" value="1"/>
</dbReference>
<dbReference type="SUPFAM" id="SSF49785">
    <property type="entry name" value="Galactose-binding domain-like"/>
    <property type="match status" value="1"/>
</dbReference>
<dbReference type="GO" id="GO:0004252">
    <property type="term" value="F:serine-type endopeptidase activity"/>
    <property type="evidence" value="ECO:0007669"/>
    <property type="project" value="UniProtKB-UniRule"/>
</dbReference>
<evidence type="ECO:0000256" key="1">
    <source>
        <dbReference type="ARBA" id="ARBA00011073"/>
    </source>
</evidence>
<dbReference type="GO" id="GO:0006508">
    <property type="term" value="P:proteolysis"/>
    <property type="evidence" value="ECO:0007669"/>
    <property type="project" value="UniProtKB-KW"/>
</dbReference>
<comment type="similarity">
    <text evidence="1 7">Belongs to the peptidase S8 family.</text>
</comment>
<dbReference type="Proteomes" id="UP000266841">
    <property type="component" value="Unassembled WGS sequence"/>
</dbReference>
<dbReference type="OrthoDB" id="49539at2759"/>
<evidence type="ECO:0000256" key="3">
    <source>
        <dbReference type="ARBA" id="ARBA00022801"/>
    </source>
</evidence>
<evidence type="ECO:0000256" key="4">
    <source>
        <dbReference type="ARBA" id="ARBA00022825"/>
    </source>
</evidence>
<evidence type="ECO:0000256" key="7">
    <source>
        <dbReference type="PROSITE-ProRule" id="PRU01240"/>
    </source>
</evidence>
<evidence type="ECO:0000256" key="5">
    <source>
        <dbReference type="ARBA" id="ARBA00023529"/>
    </source>
</evidence>
<dbReference type="InterPro" id="IPR034058">
    <property type="entry name" value="TagA/B/C/D_pept_dom"/>
</dbReference>
<proteinExistence type="inferred from homology"/>
<dbReference type="OMA" id="PASCKNV"/>
<dbReference type="PANTHER" id="PTHR43399">
    <property type="entry name" value="SUBTILISIN-RELATED"/>
    <property type="match status" value="1"/>
</dbReference>
<protein>
    <recommendedName>
        <fullName evidence="6">subtilisin</fullName>
        <ecNumber evidence="6">3.4.21.62</ecNumber>
    </recommendedName>
</protein>
<dbReference type="CDD" id="cd04842">
    <property type="entry name" value="Peptidases_S8_Kp43_protease"/>
    <property type="match status" value="1"/>
</dbReference>
<dbReference type="InterPro" id="IPR022398">
    <property type="entry name" value="Peptidase_S8_His-AS"/>
</dbReference>
<dbReference type="Gene3D" id="3.40.50.200">
    <property type="entry name" value="Peptidase S8/S53 domain"/>
    <property type="match status" value="1"/>
</dbReference>
<dbReference type="InterPro" id="IPR051048">
    <property type="entry name" value="Peptidase_S8/S53_subtilisin"/>
</dbReference>
<dbReference type="InterPro" id="IPR023828">
    <property type="entry name" value="Peptidase_S8_Ser-AS"/>
</dbReference>
<feature type="compositionally biased region" description="Polar residues" evidence="8">
    <location>
        <begin position="1256"/>
        <end position="1280"/>
    </location>
</feature>
<evidence type="ECO:0000313" key="11">
    <source>
        <dbReference type="EMBL" id="EJK48959.1"/>
    </source>
</evidence>
<feature type="chain" id="PRO_5003838997" description="subtilisin" evidence="9">
    <location>
        <begin position="29"/>
        <end position="1420"/>
    </location>
</feature>
<gene>
    <name evidence="11" type="ORF">THAOC_32206</name>
</gene>
<name>K0R9P3_THAOC</name>
<keyword evidence="3 7" id="KW-0378">Hydrolase</keyword>
<dbReference type="InterPro" id="IPR036852">
    <property type="entry name" value="Peptidase_S8/S53_dom_sf"/>
</dbReference>
<reference evidence="11 12" key="1">
    <citation type="journal article" date="2012" name="Genome Biol.">
        <title>Genome and low-iron response of an oceanic diatom adapted to chronic iron limitation.</title>
        <authorList>
            <person name="Lommer M."/>
            <person name="Specht M."/>
            <person name="Roy A.S."/>
            <person name="Kraemer L."/>
            <person name="Andreson R."/>
            <person name="Gutowska M.A."/>
            <person name="Wolf J."/>
            <person name="Bergner S.V."/>
            <person name="Schilhabel M.B."/>
            <person name="Klostermeier U.C."/>
            <person name="Beiko R.G."/>
            <person name="Rosenstiel P."/>
            <person name="Hippler M."/>
            <person name="Laroche J."/>
        </authorList>
    </citation>
    <scope>NUCLEOTIDE SEQUENCE [LARGE SCALE GENOMIC DNA]</scope>
    <source>
        <strain evidence="11 12">CCMP1005</strain>
    </source>
</reference>
<dbReference type="EMBL" id="AGNL01045244">
    <property type="protein sequence ID" value="EJK48959.1"/>
    <property type="molecule type" value="Genomic_DNA"/>
</dbReference>
<dbReference type="InterPro" id="IPR015500">
    <property type="entry name" value="Peptidase_S8_subtilisin-rel"/>
</dbReference>
<feature type="signal peptide" evidence="9">
    <location>
        <begin position="1"/>
        <end position="28"/>
    </location>
</feature>
<feature type="region of interest" description="Disordered" evidence="8">
    <location>
        <begin position="116"/>
        <end position="140"/>
    </location>
</feature>
<keyword evidence="12" id="KW-1185">Reference proteome</keyword>
<dbReference type="SUPFAM" id="SSF52743">
    <property type="entry name" value="Subtilisin-like"/>
    <property type="match status" value="1"/>
</dbReference>
<evidence type="ECO:0000256" key="9">
    <source>
        <dbReference type="SAM" id="SignalP"/>
    </source>
</evidence>
<dbReference type="PROSITE" id="PS00138">
    <property type="entry name" value="SUBTILASE_SER"/>
    <property type="match status" value="1"/>
</dbReference>
<evidence type="ECO:0000313" key="12">
    <source>
        <dbReference type="Proteomes" id="UP000266841"/>
    </source>
</evidence>
<comment type="catalytic activity">
    <reaction evidence="5">
        <text>Hydrolysis of proteins with broad specificity for peptide bonds, and a preference for a large uncharged residue in P1. Hydrolyzes peptide amides.</text>
        <dbReference type="EC" id="3.4.21.62"/>
    </reaction>
</comment>
<accession>K0R9P3</accession>
<dbReference type="EC" id="3.4.21.62" evidence="6"/>
<feature type="region of interest" description="Disordered" evidence="8">
    <location>
        <begin position="1254"/>
        <end position="1285"/>
    </location>
</feature>
<dbReference type="InterPro" id="IPR000209">
    <property type="entry name" value="Peptidase_S8/S53_dom"/>
</dbReference>
<sequence length="1420" mass="155360">MTAGRTRRRRGLTSFLCTSFVLPSLVGGNEHEQELPAVSGRLPLSLFKTILRTFVDDEISHLTTSDRSEQARATEGAVGAGVDSNVYGEALAAQLASVDNAEMLTRGIPLKNSDRRNRVLKRSVGDTKAGESQSRVDPETEAQRVWDGLVSHAWQLAELVSTQHIDQHIDTDRIEAGRGRRLNEVDSLVVGEEINASNDGAHFLDNQDIYDIVQEVRWNGGEVTGTEPDSWSHGIKLDEEEELELDWSAGTDTMFLVCSVSVVPMSGNDHLQEILVRSGKEPLYYSDESDEDTLEDQTQLTVVYSSSNLVCVIVGLQTVYAQAIANATLVPGMQEGAEAEGESNVRDVVGNRSSITIVPWLDAMKISPDLFSHLTRTSDSLDRRAAEVDGQLWEIDEQDRLEDKVIVFSLTSSRYILEDAIAIKKDLINMAKNGKKQRRRRRMVDDGSIKPRKHARGKLLRELSIEEALTVAQSSHHSSDKWSDILSRGLESESHDECVMFLIDADMKQSSFKHSFEFPLVAFDASSNSTGPIPSAECIASIIAGISTHPNVLNVGLVQSTVNLHNHKAQWVVQGAVKRNNGSWRRPFFEAGLDGSGQVVSVSDTGLDIQNCYFQDERGVGLIHTRWDYSRRKVIKYGTSARGGDRSETQKGHGTHVCGTIAGQHVLDGSIGDDSHKKEGIAPKAKLHFYDIGNGYTVNDPRGGWFENFHHPHAQRGAKIATGSWGFGYRTSYDWVCRLYDQLLVDYPDVLYISSSGNTGNKYSSPFNTVGAPASCKNVFAVGATNSAGFGSGLGYVVDFTSRGPSADGRMKPDILAPGYALDSALSFSTNCKVEEESYLKAGTSMAAPVIAGMGALVREYFQEGWYPCGSRYCGATLNPSGSLVKATIANGGQYTKGVQQGGTENIIETQPVRPYDNNQGMGEANLLTTLPLKNENDFNLFVENDAKLVYGESKAYFLIIDKVGCSSDLSATIAWYDAVGTNGCQRCLINDIDLLVEKISPDMVKYYPNGRQSRDYMNTIERVRIDNASPGDKYKITVKARMLGPLSNEQAFSLAVRGCFTRVNKEDQASATKQEVPGVKFELPITYSANRKQAGNMFGILAKVDNVEINSFAFQTLITGRTTSVHVYKLSGYGNVYGTENFLNNPAAWTRLSPTGGIQVQAKGFGNPTIIPAGSFTPILIAKGLVQSIYITLIEETEMLYKAVDETHPTGAVYASDSNVSVMTGVGKGISFGQNWQSRQMNGAVFYSVGGTGTIEATTPDQTPNPTRRPTKQPTNRPQSPILPQFSELETTYNANKKQSITTATIYTKNGRWQSHDKDPSAWTKLGTVSLECKGYRQPTIISDPSMPSVSISQGDTRAFYITLDTPELLYFFSDNNASGSVFREDAAIKVETGVGKGGLFDATYPSRQLNGAVVYFTV</sequence>
<feature type="domain" description="Peptidase S8/S53" evidence="10">
    <location>
        <begin position="595"/>
        <end position="866"/>
    </location>
</feature>
<evidence type="ECO:0000259" key="10">
    <source>
        <dbReference type="Pfam" id="PF00082"/>
    </source>
</evidence>
<keyword evidence="4 7" id="KW-0720">Serine protease</keyword>
<keyword evidence="9" id="KW-0732">Signal</keyword>